<gene>
    <name evidence="1" type="ORF">SAMN05216360_10318</name>
</gene>
<sequence length="134" mass="15278">MPGDFIDQVEARILPVFSSLDTLEKTIAHLRSHQHNSFAQYPPWKALMHVALGEIPAAQAQWQSVMHKYVPRTTVSDDSDDYVYDQFCLLTEPLMAGDRAALARLLHGWEASNMIGTKLEPYWRSTPFPLEHTL</sequence>
<dbReference type="RefSeq" id="WP_091713971.1">
    <property type="nucleotide sequence ID" value="NZ_FNHS01000003.1"/>
</dbReference>
<evidence type="ECO:0000313" key="1">
    <source>
        <dbReference type="EMBL" id="SDM65425.1"/>
    </source>
</evidence>
<dbReference type="OrthoDB" id="8146150at2"/>
<reference evidence="2" key="1">
    <citation type="submission" date="2016-10" db="EMBL/GenBank/DDBJ databases">
        <authorList>
            <person name="Varghese N."/>
            <person name="Submissions S."/>
        </authorList>
    </citation>
    <scope>NUCLEOTIDE SEQUENCE [LARGE SCALE GENOMIC DNA]</scope>
    <source>
        <strain evidence="2">BL47</strain>
    </source>
</reference>
<proteinExistence type="predicted"/>
<dbReference type="AlphaFoldDB" id="A0A1G9V0J8"/>
<dbReference type="EMBL" id="FNHS01000003">
    <property type="protein sequence ID" value="SDM65425.1"/>
    <property type="molecule type" value="Genomic_DNA"/>
</dbReference>
<accession>A0A1G9V0J8</accession>
<name>A0A1G9V0J8_9HYPH</name>
<keyword evidence="2" id="KW-1185">Reference proteome</keyword>
<protein>
    <submittedName>
        <fullName evidence="1">Uncharacterized protein</fullName>
    </submittedName>
</protein>
<dbReference type="Proteomes" id="UP000198704">
    <property type="component" value="Unassembled WGS sequence"/>
</dbReference>
<organism evidence="1 2">
    <name type="scientific">Methylobacterium phyllostachyos</name>
    <dbReference type="NCBI Taxonomy" id="582672"/>
    <lineage>
        <taxon>Bacteria</taxon>
        <taxon>Pseudomonadati</taxon>
        <taxon>Pseudomonadota</taxon>
        <taxon>Alphaproteobacteria</taxon>
        <taxon>Hyphomicrobiales</taxon>
        <taxon>Methylobacteriaceae</taxon>
        <taxon>Methylobacterium</taxon>
    </lineage>
</organism>
<evidence type="ECO:0000313" key="2">
    <source>
        <dbReference type="Proteomes" id="UP000198704"/>
    </source>
</evidence>